<organism evidence="2 3">
    <name type="scientific">Mycobacterium fragae</name>
    <dbReference type="NCBI Taxonomy" id="1260918"/>
    <lineage>
        <taxon>Bacteria</taxon>
        <taxon>Bacillati</taxon>
        <taxon>Actinomycetota</taxon>
        <taxon>Actinomycetes</taxon>
        <taxon>Mycobacteriales</taxon>
        <taxon>Mycobacteriaceae</taxon>
        <taxon>Mycobacterium</taxon>
    </lineage>
</organism>
<proteinExistence type="predicted"/>
<dbReference type="InterPro" id="IPR011051">
    <property type="entry name" value="RmlC_Cupin_sf"/>
</dbReference>
<name>A0A1X1UP11_9MYCO</name>
<dbReference type="STRING" id="1260918.AWC06_19550"/>
<keyword evidence="3" id="KW-1185">Reference proteome</keyword>
<sequence length="120" mass="13002">MFSNLMELRDGGAVVERQRGVSGDWGLWTVAAFHADSNDAVHSHVWERHPLGDELLYLLSGAITVHMRDHADGEGAPRALSPGTCCVVPAGQWHRLTVEEPGDLVAITPRAETAHEAVSK</sequence>
<accession>A0A1X1UP11</accession>
<evidence type="ECO:0000259" key="1">
    <source>
        <dbReference type="Pfam" id="PF07883"/>
    </source>
</evidence>
<comment type="caution">
    <text evidence="2">The sequence shown here is derived from an EMBL/GenBank/DDBJ whole genome shotgun (WGS) entry which is preliminary data.</text>
</comment>
<dbReference type="EMBL" id="LQOW01000026">
    <property type="protein sequence ID" value="ORV58590.1"/>
    <property type="molecule type" value="Genomic_DNA"/>
</dbReference>
<dbReference type="AlphaFoldDB" id="A0A1X1UP11"/>
<dbReference type="Pfam" id="PF07883">
    <property type="entry name" value="Cupin_2"/>
    <property type="match status" value="1"/>
</dbReference>
<feature type="domain" description="Cupin type-2" evidence="1">
    <location>
        <begin position="44"/>
        <end position="106"/>
    </location>
</feature>
<protein>
    <recommendedName>
        <fullName evidence="1">Cupin type-2 domain-containing protein</fullName>
    </recommendedName>
</protein>
<evidence type="ECO:0000313" key="3">
    <source>
        <dbReference type="Proteomes" id="UP000194000"/>
    </source>
</evidence>
<dbReference type="Gene3D" id="2.60.120.10">
    <property type="entry name" value="Jelly Rolls"/>
    <property type="match status" value="1"/>
</dbReference>
<reference evidence="2 3" key="1">
    <citation type="submission" date="2016-01" db="EMBL/GenBank/DDBJ databases">
        <title>The new phylogeny of the genus Mycobacterium.</title>
        <authorList>
            <person name="Tarcisio F."/>
            <person name="Conor M."/>
            <person name="Antonella G."/>
            <person name="Elisabetta G."/>
            <person name="Giulia F.S."/>
            <person name="Sara T."/>
            <person name="Anna F."/>
            <person name="Clotilde B."/>
            <person name="Roberto B."/>
            <person name="Veronica D.S."/>
            <person name="Fabio R."/>
            <person name="Monica P."/>
            <person name="Olivier J."/>
            <person name="Enrico T."/>
            <person name="Nicola S."/>
        </authorList>
    </citation>
    <scope>NUCLEOTIDE SEQUENCE [LARGE SCALE GENOMIC DNA]</scope>
    <source>
        <strain evidence="2 3">DSM 45731</strain>
    </source>
</reference>
<gene>
    <name evidence="2" type="ORF">AWC06_19550</name>
</gene>
<dbReference type="RefSeq" id="WP_211281974.1">
    <property type="nucleotide sequence ID" value="NZ_JACKVI010000009.1"/>
</dbReference>
<dbReference type="InterPro" id="IPR014710">
    <property type="entry name" value="RmlC-like_jellyroll"/>
</dbReference>
<evidence type="ECO:0000313" key="2">
    <source>
        <dbReference type="EMBL" id="ORV58590.1"/>
    </source>
</evidence>
<dbReference type="InterPro" id="IPR013096">
    <property type="entry name" value="Cupin_2"/>
</dbReference>
<dbReference type="CDD" id="cd02208">
    <property type="entry name" value="cupin_RmlC-like"/>
    <property type="match status" value="1"/>
</dbReference>
<dbReference type="Proteomes" id="UP000194000">
    <property type="component" value="Unassembled WGS sequence"/>
</dbReference>
<dbReference type="SUPFAM" id="SSF51182">
    <property type="entry name" value="RmlC-like cupins"/>
    <property type="match status" value="1"/>
</dbReference>